<accession>A0A0S4J1G1</accession>
<organism evidence="1 2">
    <name type="scientific">Bodo saltans</name>
    <name type="common">Flagellated protozoan</name>
    <dbReference type="NCBI Taxonomy" id="75058"/>
    <lineage>
        <taxon>Eukaryota</taxon>
        <taxon>Discoba</taxon>
        <taxon>Euglenozoa</taxon>
        <taxon>Kinetoplastea</taxon>
        <taxon>Metakinetoplastina</taxon>
        <taxon>Eubodonida</taxon>
        <taxon>Bodonidae</taxon>
        <taxon>Bodo</taxon>
    </lineage>
</organism>
<evidence type="ECO:0000313" key="2">
    <source>
        <dbReference type="Proteomes" id="UP000051952"/>
    </source>
</evidence>
<gene>
    <name evidence="1" type="ORF">BSAL_86870</name>
</gene>
<dbReference type="AlphaFoldDB" id="A0A0S4J1G1"/>
<protein>
    <submittedName>
        <fullName evidence="1">Bodo-specific multi-copy gene family, putative</fullName>
    </submittedName>
</protein>
<dbReference type="EMBL" id="CYKH01001074">
    <property type="protein sequence ID" value="CUG81922.1"/>
    <property type="molecule type" value="Genomic_DNA"/>
</dbReference>
<reference evidence="2" key="1">
    <citation type="submission" date="2015-09" db="EMBL/GenBank/DDBJ databases">
        <authorList>
            <consortium name="Pathogen Informatics"/>
        </authorList>
    </citation>
    <scope>NUCLEOTIDE SEQUENCE [LARGE SCALE GENOMIC DNA]</scope>
    <source>
        <strain evidence="2">Lake Konstanz</strain>
    </source>
</reference>
<name>A0A0S4J1G1_BODSA</name>
<evidence type="ECO:0000313" key="1">
    <source>
        <dbReference type="EMBL" id="CUG81922.1"/>
    </source>
</evidence>
<sequence>MYAVNQFARVIQKITSVSKTHTNKTTAKYYDATTWPKHWGATEIELVLRGNVAHHDARPNYASLATLLKTGDVKSLNLLLRHYAKPPPPKHVDVNTYVSRQLASGGPLYRMPLVESFDGSQRYRGYHNTLLKTIERECGQVLSTTRAALQMATLEAALSMTLGSGERHVACVHSPSSHRNSVMWQFLRMYRCCATQHGRVLVQRFDRGARWWRRLMEDSKSSNSPCHALRAERSAASATDQGLCEMILVHVETVTGCPQDSSKYCDPHTAYATWMSETAWRFGIKEETDDMKPLIVLDKCDDLATHEHKFLVHTDCKGARKPYSLLEAFTLSIPSPYGIVLGLSNVLLEPHPNYLTMANVTNVEGDLRLSVQAGDNIQGLPKTWTYPP</sequence>
<keyword evidence="2" id="KW-1185">Reference proteome</keyword>
<proteinExistence type="predicted"/>
<dbReference type="VEuPathDB" id="TriTrypDB:BSAL_86870"/>
<dbReference type="Proteomes" id="UP000051952">
    <property type="component" value="Unassembled WGS sequence"/>
</dbReference>